<proteinExistence type="predicted"/>
<organism evidence="1 2">
    <name type="scientific">Dallia pectoralis</name>
    <name type="common">Alaska blackfish</name>
    <dbReference type="NCBI Taxonomy" id="75939"/>
    <lineage>
        <taxon>Eukaryota</taxon>
        <taxon>Metazoa</taxon>
        <taxon>Chordata</taxon>
        <taxon>Craniata</taxon>
        <taxon>Vertebrata</taxon>
        <taxon>Euteleostomi</taxon>
        <taxon>Actinopterygii</taxon>
        <taxon>Neopterygii</taxon>
        <taxon>Teleostei</taxon>
        <taxon>Protacanthopterygii</taxon>
        <taxon>Esociformes</taxon>
        <taxon>Umbridae</taxon>
        <taxon>Dallia</taxon>
    </lineage>
</organism>
<reference evidence="1" key="1">
    <citation type="submission" date="2021-05" db="EMBL/GenBank/DDBJ databases">
        <authorList>
            <person name="Pan Q."/>
            <person name="Jouanno E."/>
            <person name="Zahm M."/>
            <person name="Klopp C."/>
            <person name="Cabau C."/>
            <person name="Louis A."/>
            <person name="Berthelot C."/>
            <person name="Parey E."/>
            <person name="Roest Crollius H."/>
            <person name="Montfort J."/>
            <person name="Robinson-Rechavi M."/>
            <person name="Bouchez O."/>
            <person name="Lampietro C."/>
            <person name="Lopez Roques C."/>
            <person name="Donnadieu C."/>
            <person name="Postlethwait J."/>
            <person name="Bobe J."/>
            <person name="Dillon D."/>
            <person name="Chandos A."/>
            <person name="von Hippel F."/>
            <person name="Guiguen Y."/>
        </authorList>
    </citation>
    <scope>NUCLEOTIDE SEQUENCE</scope>
    <source>
        <strain evidence="1">YG-Jan2019</strain>
    </source>
</reference>
<name>A0ACC2GSH8_DALPE</name>
<sequence length="127" mass="13236">MAAPHERRHVPEDEPGLAFSPEQSFSSPVSPVQMSSTTPGPLALDFDVALCSTAGTRTPDRATSVPARKAAAEAAFNTCPGEYTQPGSPGAEASPLGRTLRGLCHRRDGRESAGAQAGKSSRKRAPH</sequence>
<dbReference type="EMBL" id="CM055737">
    <property type="protein sequence ID" value="KAJ8006411.1"/>
    <property type="molecule type" value="Genomic_DNA"/>
</dbReference>
<protein>
    <submittedName>
        <fullName evidence="1">Uncharacterized protein</fullName>
    </submittedName>
</protein>
<evidence type="ECO:0000313" key="2">
    <source>
        <dbReference type="Proteomes" id="UP001157502"/>
    </source>
</evidence>
<comment type="caution">
    <text evidence="1">The sequence shown here is derived from an EMBL/GenBank/DDBJ whole genome shotgun (WGS) entry which is preliminary data.</text>
</comment>
<dbReference type="Proteomes" id="UP001157502">
    <property type="component" value="Chromosome 10"/>
</dbReference>
<gene>
    <name evidence="1" type="ORF">DPEC_G00134940</name>
</gene>
<keyword evidence="2" id="KW-1185">Reference proteome</keyword>
<evidence type="ECO:0000313" key="1">
    <source>
        <dbReference type="EMBL" id="KAJ8006411.1"/>
    </source>
</evidence>
<accession>A0ACC2GSH8</accession>